<dbReference type="RefSeq" id="WP_088069819.1">
    <property type="nucleotide sequence ID" value="NZ_MOOV01000252.1"/>
</dbReference>
<evidence type="ECO:0000313" key="2">
    <source>
        <dbReference type="Proteomes" id="UP000195160"/>
    </source>
</evidence>
<dbReference type="EMBL" id="MOOV01000252">
    <property type="protein sequence ID" value="OUB88541.1"/>
    <property type="molecule type" value="Genomic_DNA"/>
</dbReference>
<proteinExistence type="predicted"/>
<name>A0A9X6MSJ9_BACTV</name>
<comment type="caution">
    <text evidence="1">The sequence shown here is derived from an EMBL/GenBank/DDBJ whole genome shotgun (WGS) entry which is preliminary data.</text>
</comment>
<dbReference type="Proteomes" id="UP000195160">
    <property type="component" value="Unassembled WGS sequence"/>
</dbReference>
<reference evidence="1 2" key="1">
    <citation type="submission" date="2016-10" db="EMBL/GenBank/DDBJ databases">
        <title>Comparative genomics of Bacillus thuringiensis reveals a path to pathogens against multiple invertebrate hosts.</title>
        <authorList>
            <person name="Zheng J."/>
            <person name="Gao Q."/>
            <person name="Liu H."/>
            <person name="Peng D."/>
            <person name="Ruan L."/>
            <person name="Sun M."/>
        </authorList>
    </citation>
    <scope>NUCLEOTIDE SEQUENCE [LARGE SCALE GENOMIC DNA]</scope>
    <source>
        <strain evidence="1">T30001</strain>
    </source>
</reference>
<evidence type="ECO:0000313" key="1">
    <source>
        <dbReference type="EMBL" id="OUB88541.1"/>
    </source>
</evidence>
<protein>
    <submittedName>
        <fullName evidence="1">Uncharacterized protein</fullName>
    </submittedName>
</protein>
<gene>
    <name evidence="1" type="ORF">BK784_28940</name>
</gene>
<dbReference type="AlphaFoldDB" id="A0A9X6MSJ9"/>
<sequence>MYYTNNPYSYYNPYYEQQFIPTPIYTPVMDFNRPTGHYGGPACKNKWALVDLGGGNVFPIKVTDWPIGNGQVTGEIPSGTFPTSFPVSSVVGSTCL</sequence>
<organism evidence="1 2">
    <name type="scientific">Bacillus thuringiensis subsp. medellin</name>
    <dbReference type="NCBI Taxonomy" id="79672"/>
    <lineage>
        <taxon>Bacteria</taxon>
        <taxon>Bacillati</taxon>
        <taxon>Bacillota</taxon>
        <taxon>Bacilli</taxon>
        <taxon>Bacillales</taxon>
        <taxon>Bacillaceae</taxon>
        <taxon>Bacillus</taxon>
        <taxon>Bacillus cereus group</taxon>
    </lineage>
</organism>
<accession>A0A9X6MSJ9</accession>